<dbReference type="InterPro" id="IPR001750">
    <property type="entry name" value="ND/Mrp_TM"/>
</dbReference>
<gene>
    <name evidence="20" type="primary">nad2</name>
</gene>
<evidence type="ECO:0000256" key="10">
    <source>
        <dbReference type="ARBA" id="ARBA00022967"/>
    </source>
</evidence>
<evidence type="ECO:0000256" key="6">
    <source>
        <dbReference type="ARBA" id="ARBA00022448"/>
    </source>
</evidence>
<evidence type="ECO:0000256" key="12">
    <source>
        <dbReference type="ARBA" id="ARBA00022989"/>
    </source>
</evidence>
<keyword evidence="12 18" id="KW-1133">Transmembrane helix</keyword>
<comment type="similarity">
    <text evidence="3 18">Belongs to the complex I subunit 2 family.</text>
</comment>
<protein>
    <recommendedName>
        <fullName evidence="5 18">NADH-ubiquinone oxidoreductase chain 2</fullName>
        <ecNumber evidence="4 18">7.1.1.2</ecNumber>
    </recommendedName>
</protein>
<evidence type="ECO:0000256" key="14">
    <source>
        <dbReference type="ARBA" id="ARBA00023075"/>
    </source>
</evidence>
<evidence type="ECO:0000259" key="19">
    <source>
        <dbReference type="Pfam" id="PF00361"/>
    </source>
</evidence>
<feature type="transmembrane region" description="Helical" evidence="18">
    <location>
        <begin position="142"/>
        <end position="160"/>
    </location>
</feature>
<evidence type="ECO:0000256" key="1">
    <source>
        <dbReference type="ARBA" id="ARBA00003257"/>
    </source>
</evidence>
<keyword evidence="8 18" id="KW-0812">Transmembrane</keyword>
<keyword evidence="9 18" id="KW-0999">Mitochondrion inner membrane</keyword>
<evidence type="ECO:0000256" key="9">
    <source>
        <dbReference type="ARBA" id="ARBA00022792"/>
    </source>
</evidence>
<comment type="function">
    <text evidence="18">Core subunit of the mitochondrial membrane respiratory chain NADH dehydrogenase (Complex I) which catalyzes electron transfer from NADH through the respiratory chain, using ubiquinone as an electron acceptor. Essential for the catalytic activity and assembly of complex I.</text>
</comment>
<feature type="transmembrane region" description="Helical" evidence="18">
    <location>
        <begin position="229"/>
        <end position="250"/>
    </location>
</feature>
<accession>A0A346RFF9</accession>
<feature type="transmembrane region" description="Helical" evidence="18">
    <location>
        <begin position="190"/>
        <end position="208"/>
    </location>
</feature>
<keyword evidence="16 18" id="KW-0472">Membrane</keyword>
<dbReference type="PANTHER" id="PTHR46552">
    <property type="entry name" value="NADH-UBIQUINONE OXIDOREDUCTASE CHAIN 2"/>
    <property type="match status" value="1"/>
</dbReference>
<organism evidence="20">
    <name type="scientific">Cleridae sp. 1 KM-2017</name>
    <dbReference type="NCBI Taxonomy" id="2219303"/>
    <lineage>
        <taxon>Eukaryota</taxon>
        <taxon>Metazoa</taxon>
        <taxon>Ecdysozoa</taxon>
        <taxon>Arthropoda</taxon>
        <taxon>Hexapoda</taxon>
        <taxon>Insecta</taxon>
        <taxon>Pterygota</taxon>
        <taxon>Neoptera</taxon>
        <taxon>Endopterygota</taxon>
        <taxon>Coleoptera</taxon>
        <taxon>Polyphaga</taxon>
        <taxon>Cucujiformia</taxon>
        <taxon>Cleridae</taxon>
    </lineage>
</organism>
<feature type="transmembrane region" description="Helical" evidence="18">
    <location>
        <begin position="118"/>
        <end position="136"/>
    </location>
</feature>
<dbReference type="Pfam" id="PF00361">
    <property type="entry name" value="Proton_antipo_M"/>
    <property type="match status" value="1"/>
</dbReference>
<sequence length="331" mass="39021">MFFITLIFGTLISISSYSWLGMWMGLEINLISIIPLINSKINMYSTESSIKYFLTQAIASMFILLSIILMSMNMEMMFFNMNKMSMMILNSGFLTKMGAAPFHFWFPEVMEGLSWMNCLIMLTWQKIAPMILVMYNVTMNNFFFMIIIISMLISGLMGFNQISMRKILTFSSINHIGWMMSAMIHSKTIWIIYFLIYSLISINLIFLFKKFKIYFINQMILLLNNNFMLKLFFCLNFFSLGGLPPFLGFLPKWLVINELIKNSNYFLSFLMILITLITLYFYIRITFSSMIININSQMILNFKNIHNFYFLNFNFLNLSFLLILPIWIIAV</sequence>
<dbReference type="EMBL" id="MG193325">
    <property type="protein sequence ID" value="AXS64806.1"/>
    <property type="molecule type" value="Genomic_DNA"/>
</dbReference>
<evidence type="ECO:0000256" key="3">
    <source>
        <dbReference type="ARBA" id="ARBA00007012"/>
    </source>
</evidence>
<feature type="domain" description="NADH:quinone oxidoreductase/Mrp antiporter transmembrane" evidence="19">
    <location>
        <begin position="16"/>
        <end position="278"/>
    </location>
</feature>
<keyword evidence="6" id="KW-0813">Transport</keyword>
<feature type="transmembrane region" description="Helical" evidence="18">
    <location>
        <begin position="52"/>
        <end position="72"/>
    </location>
</feature>
<evidence type="ECO:0000256" key="15">
    <source>
        <dbReference type="ARBA" id="ARBA00023128"/>
    </source>
</evidence>
<geneLocation type="mitochondrion" evidence="20"/>
<evidence type="ECO:0000256" key="17">
    <source>
        <dbReference type="ARBA" id="ARBA00049551"/>
    </source>
</evidence>
<evidence type="ECO:0000256" key="8">
    <source>
        <dbReference type="ARBA" id="ARBA00022692"/>
    </source>
</evidence>
<evidence type="ECO:0000256" key="13">
    <source>
        <dbReference type="ARBA" id="ARBA00023027"/>
    </source>
</evidence>
<feature type="transmembrane region" description="Helical" evidence="18">
    <location>
        <begin position="308"/>
        <end position="330"/>
    </location>
</feature>
<comment type="function">
    <text evidence="1">Core subunit of the mitochondrial membrane respiratory chain NADH dehydrogenase (Complex I) that is believed to belong to the minimal assembly required for catalysis. Complex I functions in the transfer of electrons from NADH to the respiratory chain. The immediate electron acceptor for the enzyme is believed to be ubiquinone.</text>
</comment>
<dbReference type="GO" id="GO:0006120">
    <property type="term" value="P:mitochondrial electron transport, NADH to ubiquinone"/>
    <property type="evidence" value="ECO:0007669"/>
    <property type="project" value="InterPro"/>
</dbReference>
<evidence type="ECO:0000256" key="11">
    <source>
        <dbReference type="ARBA" id="ARBA00022982"/>
    </source>
</evidence>
<feature type="transmembrane region" description="Helical" evidence="18">
    <location>
        <begin position="84"/>
        <end position="106"/>
    </location>
</feature>
<evidence type="ECO:0000256" key="5">
    <source>
        <dbReference type="ARBA" id="ARBA00021008"/>
    </source>
</evidence>
<comment type="catalytic activity">
    <reaction evidence="17 18">
        <text>a ubiquinone + NADH + 5 H(+)(in) = a ubiquinol + NAD(+) + 4 H(+)(out)</text>
        <dbReference type="Rhea" id="RHEA:29091"/>
        <dbReference type="Rhea" id="RHEA-COMP:9565"/>
        <dbReference type="Rhea" id="RHEA-COMP:9566"/>
        <dbReference type="ChEBI" id="CHEBI:15378"/>
        <dbReference type="ChEBI" id="CHEBI:16389"/>
        <dbReference type="ChEBI" id="CHEBI:17976"/>
        <dbReference type="ChEBI" id="CHEBI:57540"/>
        <dbReference type="ChEBI" id="CHEBI:57945"/>
        <dbReference type="EC" id="7.1.1.2"/>
    </reaction>
</comment>
<evidence type="ECO:0000256" key="18">
    <source>
        <dbReference type="RuleBase" id="RU003403"/>
    </source>
</evidence>
<dbReference type="GO" id="GO:0005743">
    <property type="term" value="C:mitochondrial inner membrane"/>
    <property type="evidence" value="ECO:0007669"/>
    <property type="project" value="UniProtKB-SubCell"/>
</dbReference>
<keyword evidence="10 18" id="KW-1278">Translocase</keyword>
<dbReference type="GO" id="GO:0008137">
    <property type="term" value="F:NADH dehydrogenase (ubiquinone) activity"/>
    <property type="evidence" value="ECO:0007669"/>
    <property type="project" value="UniProtKB-EC"/>
</dbReference>
<evidence type="ECO:0000256" key="7">
    <source>
        <dbReference type="ARBA" id="ARBA00022660"/>
    </source>
</evidence>
<keyword evidence="15 18" id="KW-0496">Mitochondrion</keyword>
<dbReference type="InterPro" id="IPR050175">
    <property type="entry name" value="Complex_I_Subunit_2"/>
</dbReference>
<name>A0A346RFF9_9CUCU</name>
<keyword evidence="11 18" id="KW-0249">Electron transport</keyword>
<reference evidence="20" key="1">
    <citation type="journal article" date="2018" name="J. ISSAAS">
        <title>The contribution of mitochondrial metagenomics to large-scale data mining and phylogenetic analysis of Coleoptera.</title>
        <authorList>
            <person name="Miller K."/>
            <person name="Linard B."/>
            <person name="Motyka M."/>
            <person name="Bocek M."/>
            <person name="Vogler A.P."/>
        </authorList>
    </citation>
    <scope>NUCLEOTIDE SEQUENCE</scope>
</reference>
<dbReference type="PANTHER" id="PTHR46552:SF1">
    <property type="entry name" value="NADH-UBIQUINONE OXIDOREDUCTASE CHAIN 2"/>
    <property type="match status" value="1"/>
</dbReference>
<evidence type="ECO:0000313" key="20">
    <source>
        <dbReference type="EMBL" id="AXS64806.1"/>
    </source>
</evidence>
<feature type="transmembrane region" description="Helical" evidence="18">
    <location>
        <begin position="6"/>
        <end position="31"/>
    </location>
</feature>
<dbReference type="PRINTS" id="PR01436">
    <property type="entry name" value="NADHDHGNASE2"/>
</dbReference>
<keyword evidence="13 18" id="KW-0520">NAD</keyword>
<keyword evidence="7 18" id="KW-0679">Respiratory chain</keyword>
<evidence type="ECO:0000256" key="2">
    <source>
        <dbReference type="ARBA" id="ARBA00004448"/>
    </source>
</evidence>
<keyword evidence="14 18" id="KW-0830">Ubiquinone</keyword>
<evidence type="ECO:0000256" key="16">
    <source>
        <dbReference type="ARBA" id="ARBA00023136"/>
    </source>
</evidence>
<proteinExistence type="inferred from homology"/>
<evidence type="ECO:0000256" key="4">
    <source>
        <dbReference type="ARBA" id="ARBA00012944"/>
    </source>
</evidence>
<dbReference type="InterPro" id="IPR003917">
    <property type="entry name" value="NADH_UbQ_OxRdtase_chain2"/>
</dbReference>
<dbReference type="EC" id="7.1.1.2" evidence="4 18"/>
<feature type="transmembrane region" description="Helical" evidence="18">
    <location>
        <begin position="265"/>
        <end position="287"/>
    </location>
</feature>
<dbReference type="AlphaFoldDB" id="A0A346RFF9"/>
<comment type="subcellular location">
    <subcellularLocation>
        <location evidence="2 18">Mitochondrion inner membrane</location>
        <topology evidence="2 18">Multi-pass membrane protein</topology>
    </subcellularLocation>
</comment>